<evidence type="ECO:0000313" key="11">
    <source>
        <dbReference type="Proteomes" id="UP000060487"/>
    </source>
</evidence>
<dbReference type="InterPro" id="IPR050250">
    <property type="entry name" value="Macrolide_Exporter_MacB"/>
</dbReference>
<dbReference type="Pfam" id="PF02687">
    <property type="entry name" value="FtsX"/>
    <property type="match status" value="1"/>
</dbReference>
<feature type="domain" description="ABC3 transporter permease C-terminal" evidence="8">
    <location>
        <begin position="257"/>
        <end position="379"/>
    </location>
</feature>
<proteinExistence type="inferred from homology"/>
<accession>A0ABR5SD62</accession>
<keyword evidence="4 7" id="KW-1133">Transmembrane helix</keyword>
<dbReference type="Pfam" id="PF12704">
    <property type="entry name" value="MacB_PCD"/>
    <property type="match status" value="1"/>
</dbReference>
<feature type="transmembrane region" description="Helical" evidence="7">
    <location>
        <begin position="252"/>
        <end position="272"/>
    </location>
</feature>
<reference evidence="10 11" key="1">
    <citation type="submission" date="2015-11" db="EMBL/GenBank/DDBJ databases">
        <authorList>
            <person name="Lin W."/>
        </authorList>
    </citation>
    <scope>NUCLEOTIDE SEQUENCE [LARGE SCALE GENOMIC DNA]</scope>
    <source>
        <strain evidence="10 11">HCH-1</strain>
    </source>
</reference>
<keyword evidence="2" id="KW-1003">Cell membrane</keyword>
<name>A0ABR5SD62_9BACT</name>
<feature type="transmembrane region" description="Helical" evidence="7">
    <location>
        <begin position="349"/>
        <end position="369"/>
    </location>
</feature>
<keyword evidence="3 7" id="KW-0812">Transmembrane</keyword>
<evidence type="ECO:0000256" key="6">
    <source>
        <dbReference type="ARBA" id="ARBA00038076"/>
    </source>
</evidence>
<dbReference type="EC" id="3.6.3.-" evidence="10"/>
<dbReference type="InterPro" id="IPR003838">
    <property type="entry name" value="ABC3_permease_C"/>
</dbReference>
<evidence type="ECO:0000256" key="4">
    <source>
        <dbReference type="ARBA" id="ARBA00022989"/>
    </source>
</evidence>
<gene>
    <name evidence="10" type="ORF">ASN18_3145</name>
</gene>
<sequence>MNILKLVLKNITRKKARSFLTLLGITVGIASLVSFLSLGSGLKDEIKKQAADLGANLIITPKGWCAYEQVSVLTGEQLPEAIPLDDVRKISAIKGLTAVPYLTERTAIDNSPVPVIGILPSQMKVFKGWVTDKGDFLESDEKSIIIGYGIAQQFKLNPKDELTIRGERFPIKGILKETGSKDDIAMFMPLSVAQRLYGVGDMVSFIAVKVDDIAKTDEYILKIQETSNVAVVSDKQLLKSVLSIVGTVNATLQLTCIVTILTAAFGVINTMMTAVSERRREIGILQAIGARQVTIFKIFLVESGFYGIVGGIVGVTIGLVFSSIAAAYISRNEFTAFLKSPDVAKGFEFNLVMGALFFSLLVSLMSGLYPAWKASKLSPVEAISYE</sequence>
<comment type="caution">
    <text evidence="10">The sequence shown here is derived from an EMBL/GenBank/DDBJ whole genome shotgun (WGS) entry which is preliminary data.</text>
</comment>
<evidence type="ECO:0000256" key="3">
    <source>
        <dbReference type="ARBA" id="ARBA00022692"/>
    </source>
</evidence>
<evidence type="ECO:0000256" key="7">
    <source>
        <dbReference type="SAM" id="Phobius"/>
    </source>
</evidence>
<keyword evidence="10" id="KW-0378">Hydrolase</keyword>
<protein>
    <submittedName>
        <fullName evidence="10">ABC transporter permease</fullName>
        <ecNumber evidence="10">3.6.3.-</ecNumber>
    </submittedName>
</protein>
<evidence type="ECO:0000259" key="8">
    <source>
        <dbReference type="Pfam" id="PF02687"/>
    </source>
</evidence>
<dbReference type="InterPro" id="IPR025857">
    <property type="entry name" value="MacB_PCD"/>
</dbReference>
<dbReference type="GO" id="GO:0016787">
    <property type="term" value="F:hydrolase activity"/>
    <property type="evidence" value="ECO:0007669"/>
    <property type="project" value="UniProtKB-KW"/>
</dbReference>
<dbReference type="PANTHER" id="PTHR30572">
    <property type="entry name" value="MEMBRANE COMPONENT OF TRANSPORTER-RELATED"/>
    <property type="match status" value="1"/>
</dbReference>
<evidence type="ECO:0000256" key="5">
    <source>
        <dbReference type="ARBA" id="ARBA00023136"/>
    </source>
</evidence>
<evidence type="ECO:0000256" key="2">
    <source>
        <dbReference type="ARBA" id="ARBA00022475"/>
    </source>
</evidence>
<feature type="domain" description="MacB-like periplasmic core" evidence="9">
    <location>
        <begin position="18"/>
        <end position="219"/>
    </location>
</feature>
<keyword evidence="11" id="KW-1185">Reference proteome</keyword>
<evidence type="ECO:0000313" key="10">
    <source>
        <dbReference type="EMBL" id="KWT76406.1"/>
    </source>
</evidence>
<dbReference type="Proteomes" id="UP000060487">
    <property type="component" value="Unassembled WGS sequence"/>
</dbReference>
<comment type="subcellular location">
    <subcellularLocation>
        <location evidence="1">Cell membrane</location>
        <topology evidence="1">Multi-pass membrane protein</topology>
    </subcellularLocation>
</comment>
<feature type="transmembrane region" description="Helical" evidence="7">
    <location>
        <begin position="20"/>
        <end position="39"/>
    </location>
</feature>
<organism evidence="10 11">
    <name type="scientific">Candidatus Magnetominusculus xianensis</name>
    <dbReference type="NCBI Taxonomy" id="1748249"/>
    <lineage>
        <taxon>Bacteria</taxon>
        <taxon>Pseudomonadati</taxon>
        <taxon>Nitrospirota</taxon>
        <taxon>Nitrospiria</taxon>
        <taxon>Nitrospirales</taxon>
        <taxon>Nitrospiraceae</taxon>
        <taxon>Candidatus Magnetominusculus</taxon>
    </lineage>
</organism>
<comment type="similarity">
    <text evidence="6">Belongs to the ABC-4 integral membrane protein family.</text>
</comment>
<keyword evidence="5 7" id="KW-0472">Membrane</keyword>
<evidence type="ECO:0000256" key="1">
    <source>
        <dbReference type="ARBA" id="ARBA00004651"/>
    </source>
</evidence>
<dbReference type="PANTHER" id="PTHR30572:SF4">
    <property type="entry name" value="ABC TRANSPORTER PERMEASE YTRF"/>
    <property type="match status" value="1"/>
</dbReference>
<evidence type="ECO:0000259" key="9">
    <source>
        <dbReference type="Pfam" id="PF12704"/>
    </source>
</evidence>
<dbReference type="EMBL" id="LNQR01000125">
    <property type="protein sequence ID" value="KWT76406.1"/>
    <property type="molecule type" value="Genomic_DNA"/>
</dbReference>
<feature type="transmembrane region" description="Helical" evidence="7">
    <location>
        <begin position="305"/>
        <end position="329"/>
    </location>
</feature>
<dbReference type="RefSeq" id="WP_085053750.1">
    <property type="nucleotide sequence ID" value="NZ_LNQR01000125.1"/>
</dbReference>